<dbReference type="EMBL" id="LR900480">
    <property type="protein sequence ID" value="CAD7245824.1"/>
    <property type="molecule type" value="Genomic_DNA"/>
</dbReference>
<dbReference type="SUPFAM" id="SSF50923">
    <property type="entry name" value="Hemopexin-like domain"/>
    <property type="match status" value="1"/>
</dbReference>
<name>A0A7R8X9M4_9CRUS</name>
<dbReference type="Gene3D" id="2.110.10.10">
    <property type="entry name" value="Hemopexin-like domain"/>
    <property type="match status" value="1"/>
</dbReference>
<dbReference type="Proteomes" id="UP000677054">
    <property type="component" value="Unassembled WGS sequence"/>
</dbReference>
<feature type="region of interest" description="Disordered" evidence="1">
    <location>
        <begin position="146"/>
        <end position="270"/>
    </location>
</feature>
<evidence type="ECO:0000313" key="2">
    <source>
        <dbReference type="EMBL" id="CAD7245824.1"/>
    </source>
</evidence>
<feature type="region of interest" description="Disordered" evidence="1">
    <location>
        <begin position="92"/>
        <end position="129"/>
    </location>
</feature>
<sequence>MKRRLFSSGFSYRRQRRTATRSQELRSTIRLILARNSALNENCQMVTHFYTSGTPTVILEGFKHYSIQTDATTNLPTVETTKVATALSATTEETPVSMETTTTSLASTTTESEISGSTIESATVPEPATTEATSLAAATTTMETVTKTTDTITLPPTSTIPDSATTDATTPPIATTTPDTTTETTTIPTTTTTETTTIPTTTTTETTTIPTTTTTETTTIPTTTTTETTTIPTTTTTTLPPTTTTTTLPPTTTVTTTTTPDPISASDMGKSNCNDNNLVAVLHYCGDYSSLSGQACPSGKTRIYIFFGNKQIRLYDSPNDLGSVQWRCLDLTKLFPNFPGNNPDGAFQLDSDILLFSGQNAYRYQTLGTTYSSSGNGKDYIPCTQTPNPQYLWGLLLPQSEKVLFTANNKVCSTTGASAQTPYYDPNFDWKNNLQVCIGSKKDAKEVQGCPYDFAYDGTGKVNKIIIFTTAAKFAVCHLDGSSTFVVDVALTDL</sequence>
<dbReference type="AlphaFoldDB" id="A0A7R8X9M4"/>
<accession>A0A7R8X9M4</accession>
<dbReference type="InterPro" id="IPR036375">
    <property type="entry name" value="Hemopexin-like_dom_sf"/>
</dbReference>
<protein>
    <submittedName>
        <fullName evidence="2">Uncharacterized protein</fullName>
    </submittedName>
</protein>
<evidence type="ECO:0000313" key="3">
    <source>
        <dbReference type="Proteomes" id="UP000677054"/>
    </source>
</evidence>
<gene>
    <name evidence="2" type="ORF">DSTB1V02_LOCUS5690</name>
</gene>
<feature type="compositionally biased region" description="Low complexity" evidence="1">
    <location>
        <begin position="146"/>
        <end position="263"/>
    </location>
</feature>
<keyword evidence="3" id="KW-1185">Reference proteome</keyword>
<feature type="compositionally biased region" description="Low complexity" evidence="1">
    <location>
        <begin position="99"/>
        <end position="129"/>
    </location>
</feature>
<reference evidence="2" key="1">
    <citation type="submission" date="2020-11" db="EMBL/GenBank/DDBJ databases">
        <authorList>
            <person name="Tran Van P."/>
        </authorList>
    </citation>
    <scope>NUCLEOTIDE SEQUENCE</scope>
</reference>
<organism evidence="2">
    <name type="scientific">Darwinula stevensoni</name>
    <dbReference type="NCBI Taxonomy" id="69355"/>
    <lineage>
        <taxon>Eukaryota</taxon>
        <taxon>Metazoa</taxon>
        <taxon>Ecdysozoa</taxon>
        <taxon>Arthropoda</taxon>
        <taxon>Crustacea</taxon>
        <taxon>Oligostraca</taxon>
        <taxon>Ostracoda</taxon>
        <taxon>Podocopa</taxon>
        <taxon>Podocopida</taxon>
        <taxon>Darwinulocopina</taxon>
        <taxon>Darwinuloidea</taxon>
        <taxon>Darwinulidae</taxon>
        <taxon>Darwinula</taxon>
    </lineage>
</organism>
<evidence type="ECO:0000256" key="1">
    <source>
        <dbReference type="SAM" id="MobiDB-lite"/>
    </source>
</evidence>
<proteinExistence type="predicted"/>
<dbReference type="EMBL" id="CAJPEV010000963">
    <property type="protein sequence ID" value="CAG0889797.1"/>
    <property type="molecule type" value="Genomic_DNA"/>
</dbReference>